<dbReference type="Proteomes" id="UP000237631">
    <property type="component" value="Unassembled WGS sequence"/>
</dbReference>
<name>A0A2S6BVL1_9PEZI</name>
<evidence type="ECO:0000313" key="2">
    <source>
        <dbReference type="Proteomes" id="UP000237631"/>
    </source>
</evidence>
<evidence type="ECO:0000313" key="1">
    <source>
        <dbReference type="EMBL" id="PPJ51508.1"/>
    </source>
</evidence>
<dbReference type="OrthoDB" id="1600564at2759"/>
<accession>A0A2S6BVL1</accession>
<reference evidence="2" key="1">
    <citation type="journal article" date="2017" name="bioRxiv">
        <title>Conservation of a gene cluster reveals novel cercosporin biosynthetic mechanisms and extends production to the genus Colletotrichum.</title>
        <authorList>
            <person name="de Jonge R."/>
            <person name="Ebert M.K."/>
            <person name="Huitt-Roehl C.R."/>
            <person name="Pal P."/>
            <person name="Suttle J.C."/>
            <person name="Spanner R.E."/>
            <person name="Neubauer J.D."/>
            <person name="Jurick W.M.II."/>
            <person name="Stott K.A."/>
            <person name="Secor G.A."/>
            <person name="Thomma B.P.H.J."/>
            <person name="Van de Peer Y."/>
            <person name="Townsend C.A."/>
            <person name="Bolton M.D."/>
        </authorList>
    </citation>
    <scope>NUCLEOTIDE SEQUENCE [LARGE SCALE GENOMIC DNA]</scope>
    <source>
        <strain evidence="2">CBS538.71</strain>
    </source>
</reference>
<gene>
    <name evidence="1" type="ORF">CBER1_07960</name>
</gene>
<keyword evidence="2" id="KW-1185">Reference proteome</keyword>
<protein>
    <recommendedName>
        <fullName evidence="3">SGNH hydrolase-type esterase domain-containing protein</fullName>
    </recommendedName>
</protein>
<dbReference type="EMBL" id="PNEN01001751">
    <property type="protein sequence ID" value="PPJ51508.1"/>
    <property type="molecule type" value="Genomic_DNA"/>
</dbReference>
<dbReference type="GO" id="GO:0016788">
    <property type="term" value="F:hydrolase activity, acting on ester bonds"/>
    <property type="evidence" value="ECO:0007669"/>
    <property type="project" value="InterPro"/>
</dbReference>
<dbReference type="Gene3D" id="3.40.50.1110">
    <property type="entry name" value="SGNH hydrolase"/>
    <property type="match status" value="1"/>
</dbReference>
<dbReference type="AlphaFoldDB" id="A0A2S6BVL1"/>
<organism evidence="1 2">
    <name type="scientific">Cercospora berteroae</name>
    <dbReference type="NCBI Taxonomy" id="357750"/>
    <lineage>
        <taxon>Eukaryota</taxon>
        <taxon>Fungi</taxon>
        <taxon>Dikarya</taxon>
        <taxon>Ascomycota</taxon>
        <taxon>Pezizomycotina</taxon>
        <taxon>Dothideomycetes</taxon>
        <taxon>Dothideomycetidae</taxon>
        <taxon>Mycosphaerellales</taxon>
        <taxon>Mycosphaerellaceae</taxon>
        <taxon>Cercospora</taxon>
    </lineage>
</organism>
<dbReference type="Pfam" id="PF00657">
    <property type="entry name" value="Lipase_GDSL"/>
    <property type="match status" value="1"/>
</dbReference>
<evidence type="ECO:0008006" key="3">
    <source>
        <dbReference type="Google" id="ProtNLM"/>
    </source>
</evidence>
<dbReference type="InterPro" id="IPR036514">
    <property type="entry name" value="SGNH_hydro_sf"/>
</dbReference>
<dbReference type="InterPro" id="IPR001087">
    <property type="entry name" value="GDSL"/>
</dbReference>
<comment type="caution">
    <text evidence="1">The sequence shown here is derived from an EMBL/GenBank/DDBJ whole genome shotgun (WGS) entry which is preliminary data.</text>
</comment>
<proteinExistence type="predicted"/>
<dbReference type="STRING" id="357750.A0A2S6BVL1"/>
<sequence length="280" mass="31426">MRPNTIHLPDAIHGRRPWQYVKNPSPGNPFGNPAYPGARQSGGNIYLDGISSNILRNQTPIYNFAVGANPVNYSRAQFSQQYIFQGPVKDFRDQQAQWELLNRNNRSLGWNSTNSLFISFFGINDVAVQIYSGRNSASAYEPILRADVADYWGLMERQYRLGARRFLTVLVPPINRAPVFDYGNASNAADVARAISYWNSQMIAGNQTFVQRFPAARSRIFDPTSTFTRLLDNPRTFGAPNATCFSSPDGQPCLWRDFIHPGIRIQRALGEAIGRVVAAF</sequence>